<feature type="compositionally biased region" description="Low complexity" evidence="1">
    <location>
        <begin position="60"/>
        <end position="76"/>
    </location>
</feature>
<evidence type="ECO:0000313" key="3">
    <source>
        <dbReference type="Proteomes" id="UP000271683"/>
    </source>
</evidence>
<dbReference type="RefSeq" id="WP_123678709.1">
    <property type="nucleotide sequence ID" value="NZ_RJKL01000001.1"/>
</dbReference>
<proteinExistence type="predicted"/>
<dbReference type="AlphaFoldDB" id="A0A3N1GVF6"/>
<organism evidence="2 3">
    <name type="scientific">Couchioplanes caeruleus</name>
    <dbReference type="NCBI Taxonomy" id="56438"/>
    <lineage>
        <taxon>Bacteria</taxon>
        <taxon>Bacillati</taxon>
        <taxon>Actinomycetota</taxon>
        <taxon>Actinomycetes</taxon>
        <taxon>Micromonosporales</taxon>
        <taxon>Micromonosporaceae</taxon>
        <taxon>Couchioplanes</taxon>
    </lineage>
</organism>
<sequence>MPADFSVPVDPDELARQDLAAALDVPSVTSGEHRTPGPAHHGARDERQAARERSGRARAGRAAAAGGARSYAFRRS</sequence>
<comment type="caution">
    <text evidence="2">The sequence shown here is derived from an EMBL/GenBank/DDBJ whole genome shotgun (WGS) entry which is preliminary data.</text>
</comment>
<feature type="compositionally biased region" description="Basic and acidic residues" evidence="1">
    <location>
        <begin position="42"/>
        <end position="55"/>
    </location>
</feature>
<evidence type="ECO:0000313" key="2">
    <source>
        <dbReference type="EMBL" id="ROP34207.1"/>
    </source>
</evidence>
<gene>
    <name evidence="2" type="ORF">EDD30_7284</name>
</gene>
<evidence type="ECO:0000256" key="1">
    <source>
        <dbReference type="SAM" id="MobiDB-lite"/>
    </source>
</evidence>
<feature type="region of interest" description="Disordered" evidence="1">
    <location>
        <begin position="24"/>
        <end position="76"/>
    </location>
</feature>
<accession>A0A3N1GVF6</accession>
<name>A0A3N1GVF6_9ACTN</name>
<reference evidence="2 3" key="1">
    <citation type="submission" date="2018-11" db="EMBL/GenBank/DDBJ databases">
        <title>Sequencing the genomes of 1000 actinobacteria strains.</title>
        <authorList>
            <person name="Klenk H.-P."/>
        </authorList>
    </citation>
    <scope>NUCLEOTIDE SEQUENCE [LARGE SCALE GENOMIC DNA]</scope>
    <source>
        <strain evidence="2 3">DSM 43634</strain>
    </source>
</reference>
<protein>
    <submittedName>
        <fullName evidence="2">Uncharacterized protein</fullName>
    </submittedName>
</protein>
<dbReference type="EMBL" id="RJKL01000001">
    <property type="protein sequence ID" value="ROP34207.1"/>
    <property type="molecule type" value="Genomic_DNA"/>
</dbReference>
<dbReference type="Proteomes" id="UP000271683">
    <property type="component" value="Unassembled WGS sequence"/>
</dbReference>